<name>A0A9J6B103_SOLCO</name>
<keyword evidence="2" id="KW-1185">Reference proteome</keyword>
<gene>
    <name evidence="1" type="ORF">H5410_001951</name>
</gene>
<proteinExistence type="predicted"/>
<organism evidence="1 2">
    <name type="scientific">Solanum commersonii</name>
    <name type="common">Commerson's wild potato</name>
    <name type="synonym">Commerson's nightshade</name>
    <dbReference type="NCBI Taxonomy" id="4109"/>
    <lineage>
        <taxon>Eukaryota</taxon>
        <taxon>Viridiplantae</taxon>
        <taxon>Streptophyta</taxon>
        <taxon>Embryophyta</taxon>
        <taxon>Tracheophyta</taxon>
        <taxon>Spermatophyta</taxon>
        <taxon>Magnoliopsida</taxon>
        <taxon>eudicotyledons</taxon>
        <taxon>Gunneridae</taxon>
        <taxon>Pentapetalae</taxon>
        <taxon>asterids</taxon>
        <taxon>lamiids</taxon>
        <taxon>Solanales</taxon>
        <taxon>Solanaceae</taxon>
        <taxon>Solanoideae</taxon>
        <taxon>Solaneae</taxon>
        <taxon>Solanum</taxon>
    </lineage>
</organism>
<reference evidence="1 2" key="1">
    <citation type="submission" date="2020-09" db="EMBL/GenBank/DDBJ databases">
        <title>De no assembly of potato wild relative species, Solanum commersonii.</title>
        <authorList>
            <person name="Cho K."/>
        </authorList>
    </citation>
    <scope>NUCLEOTIDE SEQUENCE [LARGE SCALE GENOMIC DNA]</scope>
    <source>
        <strain evidence="1">LZ3.2</strain>
        <tissue evidence="1">Leaf</tissue>
    </source>
</reference>
<sequence>MEIRLRTTKGLIGRCHNRFPIFLIPLSSLRVQKWKLPLLMKTLKKLFRTFCEVNMVQVGEGTRHADVQLVGSGVEGCDQNI</sequence>
<dbReference type="EMBL" id="JACXVP010000001">
    <property type="protein sequence ID" value="KAG5630234.1"/>
    <property type="molecule type" value="Genomic_DNA"/>
</dbReference>
<protein>
    <submittedName>
        <fullName evidence="1">Uncharacterized protein</fullName>
    </submittedName>
</protein>
<comment type="caution">
    <text evidence="1">The sequence shown here is derived from an EMBL/GenBank/DDBJ whole genome shotgun (WGS) entry which is preliminary data.</text>
</comment>
<dbReference type="Proteomes" id="UP000824120">
    <property type="component" value="Chromosome 1"/>
</dbReference>
<dbReference type="AlphaFoldDB" id="A0A9J6B103"/>
<evidence type="ECO:0000313" key="1">
    <source>
        <dbReference type="EMBL" id="KAG5630234.1"/>
    </source>
</evidence>
<accession>A0A9J6B103</accession>
<evidence type="ECO:0000313" key="2">
    <source>
        <dbReference type="Proteomes" id="UP000824120"/>
    </source>
</evidence>